<dbReference type="AlphaFoldDB" id="A0A9P0YVK2"/>
<proteinExistence type="predicted"/>
<organism evidence="2 3">
    <name type="scientific">Cuscuta europaea</name>
    <name type="common">European dodder</name>
    <dbReference type="NCBI Taxonomy" id="41803"/>
    <lineage>
        <taxon>Eukaryota</taxon>
        <taxon>Viridiplantae</taxon>
        <taxon>Streptophyta</taxon>
        <taxon>Embryophyta</taxon>
        <taxon>Tracheophyta</taxon>
        <taxon>Spermatophyta</taxon>
        <taxon>Magnoliopsida</taxon>
        <taxon>eudicotyledons</taxon>
        <taxon>Gunneridae</taxon>
        <taxon>Pentapetalae</taxon>
        <taxon>asterids</taxon>
        <taxon>lamiids</taxon>
        <taxon>Solanales</taxon>
        <taxon>Convolvulaceae</taxon>
        <taxon>Cuscuteae</taxon>
        <taxon>Cuscuta</taxon>
        <taxon>Cuscuta subgen. Cuscuta</taxon>
    </lineage>
</organism>
<feature type="region of interest" description="Disordered" evidence="1">
    <location>
        <begin position="88"/>
        <end position="108"/>
    </location>
</feature>
<keyword evidence="3" id="KW-1185">Reference proteome</keyword>
<name>A0A9P0YVK2_CUSEU</name>
<comment type="caution">
    <text evidence="2">The sequence shown here is derived from an EMBL/GenBank/DDBJ whole genome shotgun (WGS) entry which is preliminary data.</text>
</comment>
<sequence length="108" mass="12189">MLHLFFFTDRTLEASARVTAHAAADLPQPMSPIRSVFFFSFLLHLSFSFLSDEAGEMKKTIANNLLQRRSGDAFICLIHDRLRQIHAKGDAGEEDPGRIEGKGHSFRQ</sequence>
<reference evidence="2" key="1">
    <citation type="submission" date="2022-07" db="EMBL/GenBank/DDBJ databases">
        <authorList>
            <person name="Macas J."/>
            <person name="Novak P."/>
            <person name="Neumann P."/>
        </authorList>
    </citation>
    <scope>NUCLEOTIDE SEQUENCE</scope>
</reference>
<dbReference type="Proteomes" id="UP001152484">
    <property type="component" value="Unassembled WGS sequence"/>
</dbReference>
<dbReference type="EMBL" id="CAMAPE010000010">
    <property type="protein sequence ID" value="CAH9077235.1"/>
    <property type="molecule type" value="Genomic_DNA"/>
</dbReference>
<gene>
    <name evidence="2" type="ORF">CEURO_LOCUS6234</name>
</gene>
<evidence type="ECO:0000313" key="2">
    <source>
        <dbReference type="EMBL" id="CAH9077235.1"/>
    </source>
</evidence>
<accession>A0A9P0YVK2</accession>
<protein>
    <submittedName>
        <fullName evidence="2">Uncharacterized protein</fullName>
    </submittedName>
</protein>
<evidence type="ECO:0000313" key="3">
    <source>
        <dbReference type="Proteomes" id="UP001152484"/>
    </source>
</evidence>
<evidence type="ECO:0000256" key="1">
    <source>
        <dbReference type="SAM" id="MobiDB-lite"/>
    </source>
</evidence>